<proteinExistence type="predicted"/>
<dbReference type="AlphaFoldDB" id="S7I6F0"/>
<gene>
    <name evidence="1" type="ORF">L910_4068</name>
</gene>
<name>S7I6F0_VIBFL</name>
<reference evidence="1 2" key="1">
    <citation type="journal article" date="2013" name="Gut Pathog.">
        <title>Evidence of a new metabolic capacity in an emerging diarrheal pathogen: lessons from the draft genomes of Vibrio fluvialis strains PG41 and I21563.</title>
        <authorList>
            <person name="Khatri I."/>
            <person name="Mahajan S."/>
            <person name="Dureja C."/>
            <person name="Subramanian S."/>
            <person name="Raychaudhuri S."/>
        </authorList>
    </citation>
    <scope>NUCLEOTIDE SEQUENCE [LARGE SCALE GENOMIC DNA]</scope>
    <source>
        <strain evidence="1 2">PG41</strain>
    </source>
</reference>
<evidence type="ECO:0000313" key="1">
    <source>
        <dbReference type="EMBL" id="EPP23507.1"/>
    </source>
</evidence>
<protein>
    <submittedName>
        <fullName evidence="1">Uncharacterized protein</fullName>
    </submittedName>
</protein>
<comment type="caution">
    <text evidence="1">The sequence shown here is derived from an EMBL/GenBank/DDBJ whole genome shotgun (WGS) entry which is preliminary data.</text>
</comment>
<dbReference type="EMBL" id="ASXS01000006">
    <property type="protein sequence ID" value="EPP23507.1"/>
    <property type="molecule type" value="Genomic_DNA"/>
</dbReference>
<evidence type="ECO:0000313" key="2">
    <source>
        <dbReference type="Proteomes" id="UP000014854"/>
    </source>
</evidence>
<dbReference type="RefSeq" id="WP_020329273.1">
    <property type="nucleotide sequence ID" value="NZ_ASXS01000006.1"/>
</dbReference>
<dbReference type="Proteomes" id="UP000014854">
    <property type="component" value="Unassembled WGS sequence"/>
</dbReference>
<dbReference type="PATRIC" id="fig|1336752.4.peg.1769"/>
<organism evidence="1 2">
    <name type="scientific">Vibrio fluvialis PG41</name>
    <dbReference type="NCBI Taxonomy" id="1336752"/>
    <lineage>
        <taxon>Bacteria</taxon>
        <taxon>Pseudomonadati</taxon>
        <taxon>Pseudomonadota</taxon>
        <taxon>Gammaproteobacteria</taxon>
        <taxon>Vibrionales</taxon>
        <taxon>Vibrionaceae</taxon>
        <taxon>Vibrio</taxon>
    </lineage>
</organism>
<sequence>MAIHHREISESDFNQVAEGKKAFVDGYDSDGYAELDIIVFRSMSSEGKPLVSKHKIIQVMGSNDVRAIRKNHVIAFVGEAR</sequence>
<accession>S7I6F0</accession>